<sequence length="89" mass="10026">MVAKVFHANGPGARWPNDFVLVAEVERCTDPDMAFRVVQHFGDTHWARDLDVHCLVPEETARSTRPGDVVELNGEVLECLPGTGWRRLE</sequence>
<comment type="caution">
    <text evidence="1">The sequence shown here is derived from an EMBL/GenBank/DDBJ whole genome shotgun (WGS) entry which is preliminary data.</text>
</comment>
<dbReference type="RefSeq" id="WP_345456878.1">
    <property type="nucleotide sequence ID" value="NZ_BAABRV010000010.1"/>
</dbReference>
<organism evidence="1 2">
    <name type="scientific">Deinococcus aluminii</name>
    <dbReference type="NCBI Taxonomy" id="1656885"/>
    <lineage>
        <taxon>Bacteria</taxon>
        <taxon>Thermotogati</taxon>
        <taxon>Deinococcota</taxon>
        <taxon>Deinococci</taxon>
        <taxon>Deinococcales</taxon>
        <taxon>Deinococcaceae</taxon>
        <taxon>Deinococcus</taxon>
    </lineage>
</organism>
<proteinExistence type="predicted"/>
<evidence type="ECO:0000313" key="2">
    <source>
        <dbReference type="Proteomes" id="UP001404956"/>
    </source>
</evidence>
<reference evidence="1 2" key="1">
    <citation type="submission" date="2024-02" db="EMBL/GenBank/DDBJ databases">
        <title>Deinococcus aluminii NBRC 112889.</title>
        <authorList>
            <person name="Ichikawa N."/>
            <person name="Katano-Makiyama Y."/>
            <person name="Hidaka K."/>
        </authorList>
    </citation>
    <scope>NUCLEOTIDE SEQUENCE [LARGE SCALE GENOMIC DNA]</scope>
    <source>
        <strain evidence="1 2">NBRC 112889</strain>
    </source>
</reference>
<evidence type="ECO:0000313" key="1">
    <source>
        <dbReference type="EMBL" id="GAA5534776.1"/>
    </source>
</evidence>
<accession>A0ABP9XJJ9</accession>
<keyword evidence="2" id="KW-1185">Reference proteome</keyword>
<protein>
    <submittedName>
        <fullName evidence="1">Uncharacterized protein</fullName>
    </submittedName>
</protein>
<gene>
    <name evidence="1" type="ORF">Dalu01_03190</name>
</gene>
<dbReference type="EMBL" id="BAABRV010000010">
    <property type="protein sequence ID" value="GAA5534776.1"/>
    <property type="molecule type" value="Genomic_DNA"/>
</dbReference>
<dbReference type="Proteomes" id="UP001404956">
    <property type="component" value="Unassembled WGS sequence"/>
</dbReference>
<name>A0ABP9XJJ9_9DEIO</name>